<reference evidence="1 2" key="1">
    <citation type="journal article" date="2022" name="Mar. Drugs">
        <title>Bioassay-Guided Fractionation Leads to the Detection of Cholic Acid Generated by the Rare Thalassomonas sp.</title>
        <authorList>
            <person name="Pheiffer F."/>
            <person name="Schneider Y.K."/>
            <person name="Hansen E.H."/>
            <person name="Andersen J.H."/>
            <person name="Isaksson J."/>
            <person name="Busche T."/>
            <person name="R C."/>
            <person name="Kalinowski J."/>
            <person name="Zyl L.V."/>
            <person name="Trindade M."/>
        </authorList>
    </citation>
    <scope>NUCLEOTIDE SEQUENCE [LARGE SCALE GENOMIC DNA]</scope>
    <source>
        <strain evidence="1 2">A5K-61T</strain>
    </source>
</reference>
<dbReference type="Proteomes" id="UP001215231">
    <property type="component" value="Chromosome"/>
</dbReference>
<evidence type="ECO:0000313" key="1">
    <source>
        <dbReference type="EMBL" id="WDE09847.1"/>
    </source>
</evidence>
<name>A0ABY7V940_9GAMM</name>
<evidence type="ECO:0000313" key="2">
    <source>
        <dbReference type="Proteomes" id="UP001215231"/>
    </source>
</evidence>
<protein>
    <submittedName>
        <fullName evidence="1">Uncharacterized protein</fullName>
    </submittedName>
</protein>
<dbReference type="EMBL" id="CP059693">
    <property type="protein sequence ID" value="WDE09847.1"/>
    <property type="molecule type" value="Genomic_DNA"/>
</dbReference>
<dbReference type="RefSeq" id="WP_274049844.1">
    <property type="nucleotide sequence ID" value="NZ_CP059693.1"/>
</dbReference>
<accession>A0ABY7V940</accession>
<sequence>MKIPCQGTIIFMVFMLLSPLKLFALPDIDNPITASLSKNPFSYHPNAFGFSNGQLVPLEISYDSQSVKVAKNALGVRELDMSNMCHFNLVKSRLDKADISEEEFPHLYRNMELKQQQQQLEKLFPTPMQIASLSDKQKIKNSRHLFLAMNVAISPEDNSPYLIIHAKNSVQGGTFTTYLDLLLEDSTGKPLAPMQHTLEFYEGQDTVTTVIVPLLTLKQSFPGLEMIYASSYVETQALDGTITSAIKHSQYPFSWRHIEQAFGDLLNGGTKPAKPAETTTAQVSTGRLYHYHSLEPADKNRDGIIRLCLTPALPDCDYRDEVIKAETHGMTVNLPFSGQLVIPHEIEAIYPSGELADIANSGIDEVTNIYFQDINNGGITEQVFYSRDKGEQSFSDYLTFRVDYANRQSIISWNIPREQGVFSKVFDLGHQQQAHWFMTFVLKGFPYFKHSRGGGAVPFQLTLSSQDIKAGFVPVEPVLPKIAVSY</sequence>
<gene>
    <name evidence="1" type="ORF">H3N35_16145</name>
</gene>
<keyword evidence="2" id="KW-1185">Reference proteome</keyword>
<proteinExistence type="predicted"/>
<organism evidence="1 2">
    <name type="scientific">Thalassomonas haliotis</name>
    <dbReference type="NCBI Taxonomy" id="485448"/>
    <lineage>
        <taxon>Bacteria</taxon>
        <taxon>Pseudomonadati</taxon>
        <taxon>Pseudomonadota</taxon>
        <taxon>Gammaproteobacteria</taxon>
        <taxon>Alteromonadales</taxon>
        <taxon>Colwelliaceae</taxon>
        <taxon>Thalassomonas</taxon>
    </lineage>
</organism>